<feature type="compositionally biased region" description="Polar residues" evidence="7">
    <location>
        <begin position="269"/>
        <end position="280"/>
    </location>
</feature>
<evidence type="ECO:0000313" key="9">
    <source>
        <dbReference type="Proteomes" id="UP000663834"/>
    </source>
</evidence>
<name>A0A815WLL7_9BILA</name>
<comment type="caution">
    <text evidence="8">The sequence shown here is derived from an EMBL/GenBank/DDBJ whole genome shotgun (WGS) entry which is preliminary data.</text>
</comment>
<gene>
    <name evidence="8" type="ORF">KQP761_LOCUS17393</name>
</gene>
<keyword evidence="4" id="KW-0548">Nucleotidyltransferase</keyword>
<reference evidence="8" key="1">
    <citation type="submission" date="2021-02" db="EMBL/GenBank/DDBJ databases">
        <authorList>
            <person name="Nowell W R."/>
        </authorList>
    </citation>
    <scope>NUCLEOTIDE SEQUENCE</scope>
</reference>
<evidence type="ECO:0000256" key="2">
    <source>
        <dbReference type="ARBA" id="ARBA00022478"/>
    </source>
</evidence>
<feature type="region of interest" description="Disordered" evidence="7">
    <location>
        <begin position="247"/>
        <end position="324"/>
    </location>
</feature>
<dbReference type="Proteomes" id="UP000663834">
    <property type="component" value="Unassembled WGS sequence"/>
</dbReference>
<keyword evidence="2" id="KW-0240">DNA-directed RNA polymerase</keyword>
<evidence type="ECO:0000313" key="8">
    <source>
        <dbReference type="EMBL" id="CAF1547538.1"/>
    </source>
</evidence>
<dbReference type="OrthoDB" id="10064884at2759"/>
<feature type="compositionally biased region" description="Polar residues" evidence="7">
    <location>
        <begin position="1"/>
        <end position="13"/>
    </location>
</feature>
<evidence type="ECO:0000256" key="7">
    <source>
        <dbReference type="SAM" id="MobiDB-lite"/>
    </source>
</evidence>
<feature type="coiled-coil region" evidence="6">
    <location>
        <begin position="103"/>
        <end position="130"/>
    </location>
</feature>
<dbReference type="AlphaFoldDB" id="A0A815WLL7"/>
<feature type="region of interest" description="Disordered" evidence="7">
    <location>
        <begin position="1"/>
        <end position="31"/>
    </location>
</feature>
<proteinExistence type="predicted"/>
<keyword evidence="6" id="KW-0175">Coiled coil</keyword>
<evidence type="ECO:0000256" key="5">
    <source>
        <dbReference type="ARBA" id="ARBA00023163"/>
    </source>
</evidence>
<dbReference type="Gene3D" id="4.10.860.120">
    <property type="entry name" value="RNA polymerase II, clamp domain"/>
    <property type="match status" value="1"/>
</dbReference>
<sequence>MSKRITTSGSMTPGQIRKSPPVSSNTQRAFEYDMDDFEADENEFDGNYPIIRDVPFYSQQQGQSSIQISNHNKNTGFYYTPQTKRKRVQDQVADSPDSFKEQLDLLQNILKDVNRKVDILNTKEDAFQEKLDHVHQHLGSLIRKGNKNPTPNEPPVELPIINPTPNEPPVELPIIEYNKKKLLAEPIGPTPGCLMKRLVNQLFNKEEIMEGKHEADNERTQKIKEAVQAYFFQGGEEKLTGFWDNEGKITRGNQPRGHVHRNKPLPEKQIQTTSRTTTDDNAGEESVADAVTNPPIEHPELMEGGKSKERGLMDPPKDPADRNSKCKTCAGSYIECPGHFCHIECEIFN</sequence>
<dbReference type="GO" id="GO:0003899">
    <property type="term" value="F:DNA-directed RNA polymerase activity"/>
    <property type="evidence" value="ECO:0007669"/>
    <property type="project" value="UniProtKB-EC"/>
</dbReference>
<protein>
    <recommendedName>
        <fullName evidence="1">DNA-directed RNA polymerase</fullName>
        <ecNumber evidence="1">2.7.7.6</ecNumber>
    </recommendedName>
</protein>
<evidence type="ECO:0000256" key="4">
    <source>
        <dbReference type="ARBA" id="ARBA00022695"/>
    </source>
</evidence>
<dbReference type="EC" id="2.7.7.6" evidence="1"/>
<organism evidence="8 9">
    <name type="scientific">Rotaria magnacalcarata</name>
    <dbReference type="NCBI Taxonomy" id="392030"/>
    <lineage>
        <taxon>Eukaryota</taxon>
        <taxon>Metazoa</taxon>
        <taxon>Spiralia</taxon>
        <taxon>Gnathifera</taxon>
        <taxon>Rotifera</taxon>
        <taxon>Eurotatoria</taxon>
        <taxon>Bdelloidea</taxon>
        <taxon>Philodinida</taxon>
        <taxon>Philodinidae</taxon>
        <taxon>Rotaria</taxon>
    </lineage>
</organism>
<dbReference type="SUPFAM" id="SSF64484">
    <property type="entry name" value="beta and beta-prime subunits of DNA dependent RNA-polymerase"/>
    <property type="match status" value="1"/>
</dbReference>
<evidence type="ECO:0000256" key="1">
    <source>
        <dbReference type="ARBA" id="ARBA00012418"/>
    </source>
</evidence>
<feature type="compositionally biased region" description="Basic and acidic residues" evidence="7">
    <location>
        <begin position="297"/>
        <end position="324"/>
    </location>
</feature>
<evidence type="ECO:0000256" key="3">
    <source>
        <dbReference type="ARBA" id="ARBA00022679"/>
    </source>
</evidence>
<keyword evidence="5" id="KW-0804">Transcription</keyword>
<dbReference type="GO" id="GO:0000428">
    <property type="term" value="C:DNA-directed RNA polymerase complex"/>
    <property type="evidence" value="ECO:0007669"/>
    <property type="project" value="UniProtKB-KW"/>
</dbReference>
<evidence type="ECO:0000256" key="6">
    <source>
        <dbReference type="SAM" id="Coils"/>
    </source>
</evidence>
<keyword evidence="3" id="KW-0808">Transferase</keyword>
<dbReference type="InterPro" id="IPR044893">
    <property type="entry name" value="RNA_pol_Rpb1_clamp_domain"/>
</dbReference>
<dbReference type="EMBL" id="CAJNOW010008816">
    <property type="protein sequence ID" value="CAF1547538.1"/>
    <property type="molecule type" value="Genomic_DNA"/>
</dbReference>
<accession>A0A815WLL7</accession>